<evidence type="ECO:0000313" key="4">
    <source>
        <dbReference type="Proteomes" id="UP000318288"/>
    </source>
</evidence>
<comment type="caution">
    <text evidence="3">The sequence shown here is derived from an EMBL/GenBank/DDBJ whole genome shotgun (WGS) entry which is preliminary data.</text>
</comment>
<evidence type="ECO:0000259" key="2">
    <source>
        <dbReference type="PROSITE" id="PS50234"/>
    </source>
</evidence>
<feature type="transmembrane region" description="Helical" evidence="1">
    <location>
        <begin position="748"/>
        <end position="769"/>
    </location>
</feature>
<dbReference type="OrthoDB" id="252901at2"/>
<dbReference type="InterPro" id="IPR036465">
    <property type="entry name" value="vWFA_dom_sf"/>
</dbReference>
<keyword evidence="1" id="KW-0812">Transmembrane</keyword>
<dbReference type="EMBL" id="SJPW01000008">
    <property type="protein sequence ID" value="TWU46347.1"/>
    <property type="molecule type" value="Genomic_DNA"/>
</dbReference>
<feature type="transmembrane region" description="Helical" evidence="1">
    <location>
        <begin position="12"/>
        <end position="33"/>
    </location>
</feature>
<dbReference type="Gene3D" id="3.40.50.880">
    <property type="match status" value="1"/>
</dbReference>
<dbReference type="AlphaFoldDB" id="A0A5C6EEC5"/>
<dbReference type="Gene3D" id="3.40.50.410">
    <property type="entry name" value="von Willebrand factor, type A domain"/>
    <property type="match status" value="1"/>
</dbReference>
<sequence length="776" mass="84571">MIWGSLRFAGDLSPWIVFTVAVAAAVLVALLYLRETRHIDSPLNFVLPALRAATVAMIILILAGPVWHRRITVGTLGRIVFAVDATQSMSVTDTQSDDAQTSRVARAMRMLAGDSENEGWIESLRATHDIDVVAFSAGEPVTVWTSGDAGDQETDRTDSLLIQPDGKRTELASAVTALAFQSEDDADATPVQSALVVISDGRDNVGGSAIDMAGTLRASGAMVHTIGMGSEDEPADVSIAEVSRPDSVAADAVLGGSIAINQFGFDGRDLNVRIESAETGKTVWQTSVAATGTFQSVPFELDVETVIDQTAATDPRGVRRSTIVMDLRAVVEPIDGESISTNNTMAFRVAASTRDRRLLIMDGSSRWETRYVRNLFERDPAWTVDTILFGPGTDTLRLERGDDDGEFPRSRESLAKYDVIILGEVPPDQFEITDANLIREFVTRGGGLVVVDGRYDRIKKIAQSSLRDLIPVEFGNDRLLAASSMIPTRLGMENPMLNLGGEKTDLQNFWSQLPAPQSFVRVDRQEGAEAWVDAVDADGERSPWLVTRLFGSGRVFYLSSDQTWRWRYKVADRFHARFWNQLLAASMQPPYSANDEYVAIGTDKIEYRDGEAAIIRVRLQDTGGKPVGDATVDALVVSENQIIASVPMSVDDPARGTYTGLSPKLNSGAYEVRVRASGFDSTALQASTPIWVGDRHSVEMNRVSLDRGAMEQLAAAGGGVYVHESSASKILDSLRPLSSGTIVESDVVVWQSFYWFWAVIILLAAEWVLRKRAGLV</sequence>
<accession>A0A5C6EEC5</accession>
<feature type="domain" description="VWFA" evidence="2">
    <location>
        <begin position="78"/>
        <end position="283"/>
    </location>
</feature>
<feature type="transmembrane region" description="Helical" evidence="1">
    <location>
        <begin position="45"/>
        <end position="67"/>
    </location>
</feature>
<dbReference type="SUPFAM" id="SSF52317">
    <property type="entry name" value="Class I glutamine amidotransferase-like"/>
    <property type="match status" value="1"/>
</dbReference>
<dbReference type="InterPro" id="IPR029062">
    <property type="entry name" value="Class_I_gatase-like"/>
</dbReference>
<protein>
    <recommendedName>
        <fullName evidence="2">VWFA domain-containing protein</fullName>
    </recommendedName>
</protein>
<dbReference type="Pfam" id="PF00092">
    <property type="entry name" value="VWA"/>
    <property type="match status" value="1"/>
</dbReference>
<keyword evidence="1" id="KW-0472">Membrane</keyword>
<dbReference type="PANTHER" id="PTHR37947">
    <property type="entry name" value="BLL2462 PROTEIN"/>
    <property type="match status" value="1"/>
</dbReference>
<dbReference type="PROSITE" id="PS50234">
    <property type="entry name" value="VWFA"/>
    <property type="match status" value="1"/>
</dbReference>
<proteinExistence type="predicted"/>
<evidence type="ECO:0000256" key="1">
    <source>
        <dbReference type="SAM" id="Phobius"/>
    </source>
</evidence>
<dbReference type="SUPFAM" id="SSF53300">
    <property type="entry name" value="vWA-like"/>
    <property type="match status" value="1"/>
</dbReference>
<dbReference type="Proteomes" id="UP000318288">
    <property type="component" value="Unassembled WGS sequence"/>
</dbReference>
<dbReference type="RefSeq" id="WP_146462157.1">
    <property type="nucleotide sequence ID" value="NZ_SJPW01000008.1"/>
</dbReference>
<dbReference type="InterPro" id="IPR002035">
    <property type="entry name" value="VWF_A"/>
</dbReference>
<dbReference type="PANTHER" id="PTHR37947:SF1">
    <property type="entry name" value="BLL2462 PROTEIN"/>
    <property type="match status" value="1"/>
</dbReference>
<organism evidence="3 4">
    <name type="scientific">Rubripirellula tenax</name>
    <dbReference type="NCBI Taxonomy" id="2528015"/>
    <lineage>
        <taxon>Bacteria</taxon>
        <taxon>Pseudomonadati</taxon>
        <taxon>Planctomycetota</taxon>
        <taxon>Planctomycetia</taxon>
        <taxon>Pirellulales</taxon>
        <taxon>Pirellulaceae</taxon>
        <taxon>Rubripirellula</taxon>
    </lineage>
</organism>
<keyword evidence="4" id="KW-1185">Reference proteome</keyword>
<reference evidence="3 4" key="1">
    <citation type="submission" date="2019-02" db="EMBL/GenBank/DDBJ databases">
        <title>Deep-cultivation of Planctomycetes and their phenomic and genomic characterization uncovers novel biology.</title>
        <authorList>
            <person name="Wiegand S."/>
            <person name="Jogler M."/>
            <person name="Boedeker C."/>
            <person name="Pinto D."/>
            <person name="Vollmers J."/>
            <person name="Rivas-Marin E."/>
            <person name="Kohn T."/>
            <person name="Peeters S.H."/>
            <person name="Heuer A."/>
            <person name="Rast P."/>
            <person name="Oberbeckmann S."/>
            <person name="Bunk B."/>
            <person name="Jeske O."/>
            <person name="Meyerdierks A."/>
            <person name="Storesund J.E."/>
            <person name="Kallscheuer N."/>
            <person name="Luecker S."/>
            <person name="Lage O.M."/>
            <person name="Pohl T."/>
            <person name="Merkel B.J."/>
            <person name="Hornburger P."/>
            <person name="Mueller R.-W."/>
            <person name="Bruemmer F."/>
            <person name="Labrenz M."/>
            <person name="Spormann A.M."/>
            <person name="Op Den Camp H."/>
            <person name="Overmann J."/>
            <person name="Amann R."/>
            <person name="Jetten M.S.M."/>
            <person name="Mascher T."/>
            <person name="Medema M.H."/>
            <person name="Devos D.P."/>
            <person name="Kaster A.-K."/>
            <person name="Ovreas L."/>
            <person name="Rohde M."/>
            <person name="Galperin M.Y."/>
            <person name="Jogler C."/>
        </authorList>
    </citation>
    <scope>NUCLEOTIDE SEQUENCE [LARGE SCALE GENOMIC DNA]</scope>
    <source>
        <strain evidence="3 4">Poly51</strain>
    </source>
</reference>
<gene>
    <name evidence="3" type="ORF">Poly51_57430</name>
</gene>
<keyword evidence="1" id="KW-1133">Transmembrane helix</keyword>
<evidence type="ECO:0000313" key="3">
    <source>
        <dbReference type="EMBL" id="TWU46347.1"/>
    </source>
</evidence>
<name>A0A5C6EEC5_9BACT</name>